<dbReference type="GO" id="GO:0004518">
    <property type="term" value="F:nuclease activity"/>
    <property type="evidence" value="ECO:0007669"/>
    <property type="project" value="UniProtKB-KW"/>
</dbReference>
<comment type="subcellular location">
    <subcellularLocation>
        <location evidence="3">Cytoplasm</location>
    </subcellularLocation>
    <subcellularLocation>
        <location evidence="2">Nucleus</location>
    </subcellularLocation>
</comment>
<proteinExistence type="inferred from homology"/>
<dbReference type="InterPro" id="IPR045249">
    <property type="entry name" value="HARBI1-like"/>
</dbReference>
<sequence>SVYIIAYIRTHFTRLDSLSDDAILRKFRLPRAKILELLQVVKQHLQRATRRNYALSPVVQLLATLHYYAVGSFMEVVSNGLGLSKSSVSKTVTALIPLLLQFMKNILIFPKTPEEIQLANQQFYSIDNISRVIGLIDGTLIPVSSPVVNEPLYICRKGYPAIDVQIVCDHQGMFTDIVAKWPVSTHDSFVWANSAVCQGSEEGDFGDSWLLGDRRYPLRPYLLTPVQHPATIAEERFNQANGRTHSIVESKNVGVLNLGLTCPLFLRFSPKLLFLCG</sequence>
<evidence type="ECO:0000256" key="3">
    <source>
        <dbReference type="ARBA" id="ARBA00004496"/>
    </source>
</evidence>
<evidence type="ECO:0000256" key="4">
    <source>
        <dbReference type="ARBA" id="ARBA00006958"/>
    </source>
</evidence>
<dbReference type="PANTHER" id="PTHR22930:SF267">
    <property type="entry name" value="NUCLEASE HARBI1-RELATED"/>
    <property type="match status" value="1"/>
</dbReference>
<dbReference type="GO" id="GO:0016787">
    <property type="term" value="F:hydrolase activity"/>
    <property type="evidence" value="ECO:0007669"/>
    <property type="project" value="UniProtKB-KW"/>
</dbReference>
<accession>A0A671QP25</accession>
<evidence type="ECO:0000256" key="10">
    <source>
        <dbReference type="ARBA" id="ARBA00023242"/>
    </source>
</evidence>
<evidence type="ECO:0000256" key="6">
    <source>
        <dbReference type="ARBA" id="ARBA00022490"/>
    </source>
</evidence>
<dbReference type="GO" id="GO:0046872">
    <property type="term" value="F:metal ion binding"/>
    <property type="evidence" value="ECO:0007669"/>
    <property type="project" value="UniProtKB-KW"/>
</dbReference>
<dbReference type="Pfam" id="PF13359">
    <property type="entry name" value="DDE_Tnp_4"/>
    <property type="match status" value="1"/>
</dbReference>
<comment type="cofactor">
    <cofactor evidence="1">
        <name>a divalent metal cation</name>
        <dbReference type="ChEBI" id="CHEBI:60240"/>
    </cofactor>
</comment>
<feature type="domain" description="DDE Tnp4" evidence="13">
    <location>
        <begin position="136"/>
        <end position="250"/>
    </location>
</feature>
<dbReference type="PANTHER" id="PTHR22930">
    <property type="match status" value="1"/>
</dbReference>
<name>A0A671QP25_9TELE</name>
<reference evidence="14" key="1">
    <citation type="submission" date="2025-08" db="UniProtKB">
        <authorList>
            <consortium name="Ensembl"/>
        </authorList>
    </citation>
    <scope>IDENTIFICATION</scope>
</reference>
<organism evidence="14 15">
    <name type="scientific">Sinocyclocheilus anshuiensis</name>
    <dbReference type="NCBI Taxonomy" id="1608454"/>
    <lineage>
        <taxon>Eukaryota</taxon>
        <taxon>Metazoa</taxon>
        <taxon>Chordata</taxon>
        <taxon>Craniata</taxon>
        <taxon>Vertebrata</taxon>
        <taxon>Euteleostomi</taxon>
        <taxon>Actinopterygii</taxon>
        <taxon>Neopterygii</taxon>
        <taxon>Teleostei</taxon>
        <taxon>Ostariophysi</taxon>
        <taxon>Cypriniformes</taxon>
        <taxon>Cyprinidae</taxon>
        <taxon>Cyprininae</taxon>
        <taxon>Sinocyclocheilus</taxon>
    </lineage>
</organism>
<comment type="function">
    <text evidence="12">Transposase-derived protein that may have nuclease activity. Does not have transposase activity.</text>
</comment>
<dbReference type="GO" id="GO:0005737">
    <property type="term" value="C:cytoplasm"/>
    <property type="evidence" value="ECO:0007669"/>
    <property type="project" value="UniProtKB-SubCell"/>
</dbReference>
<dbReference type="Proteomes" id="UP000472260">
    <property type="component" value="Unassembled WGS sequence"/>
</dbReference>
<protein>
    <recommendedName>
        <fullName evidence="5">Putative nuclease HARBI1</fullName>
    </recommendedName>
    <alternativeName>
        <fullName evidence="11">Harbinger transposase-derived nuclease</fullName>
    </alternativeName>
</protein>
<evidence type="ECO:0000256" key="11">
    <source>
        <dbReference type="ARBA" id="ARBA00030126"/>
    </source>
</evidence>
<reference evidence="14" key="2">
    <citation type="submission" date="2025-09" db="UniProtKB">
        <authorList>
            <consortium name="Ensembl"/>
        </authorList>
    </citation>
    <scope>IDENTIFICATION</scope>
</reference>
<keyword evidence="10" id="KW-0539">Nucleus</keyword>
<dbReference type="Ensembl" id="ENSSANT00000076424.1">
    <property type="protein sequence ID" value="ENSSANP00000071887.1"/>
    <property type="gene ID" value="ENSSANG00000035887.1"/>
</dbReference>
<dbReference type="InterPro" id="IPR026103">
    <property type="entry name" value="HARBI1_animal"/>
</dbReference>
<dbReference type="PRINTS" id="PR02086">
    <property type="entry name" value="PUTNUCHARBI1"/>
</dbReference>
<keyword evidence="8" id="KW-0479">Metal-binding</keyword>
<evidence type="ECO:0000313" key="14">
    <source>
        <dbReference type="Ensembl" id="ENSSANP00000071887.1"/>
    </source>
</evidence>
<evidence type="ECO:0000256" key="5">
    <source>
        <dbReference type="ARBA" id="ARBA00015519"/>
    </source>
</evidence>
<dbReference type="AlphaFoldDB" id="A0A671QP25"/>
<dbReference type="InterPro" id="IPR027806">
    <property type="entry name" value="HARBI1_dom"/>
</dbReference>
<comment type="similarity">
    <text evidence="4">Belongs to the HARBI1 family.</text>
</comment>
<evidence type="ECO:0000256" key="9">
    <source>
        <dbReference type="ARBA" id="ARBA00022801"/>
    </source>
</evidence>
<evidence type="ECO:0000313" key="15">
    <source>
        <dbReference type="Proteomes" id="UP000472260"/>
    </source>
</evidence>
<keyword evidence="6" id="KW-0963">Cytoplasm</keyword>
<keyword evidence="9" id="KW-0378">Hydrolase</keyword>
<evidence type="ECO:0000256" key="2">
    <source>
        <dbReference type="ARBA" id="ARBA00004123"/>
    </source>
</evidence>
<evidence type="ECO:0000259" key="13">
    <source>
        <dbReference type="Pfam" id="PF13359"/>
    </source>
</evidence>
<evidence type="ECO:0000256" key="7">
    <source>
        <dbReference type="ARBA" id="ARBA00022722"/>
    </source>
</evidence>
<keyword evidence="7" id="KW-0540">Nuclease</keyword>
<evidence type="ECO:0000256" key="8">
    <source>
        <dbReference type="ARBA" id="ARBA00022723"/>
    </source>
</evidence>
<evidence type="ECO:0000256" key="1">
    <source>
        <dbReference type="ARBA" id="ARBA00001968"/>
    </source>
</evidence>
<evidence type="ECO:0000256" key="12">
    <source>
        <dbReference type="ARBA" id="ARBA00045850"/>
    </source>
</evidence>
<dbReference type="GO" id="GO:0005634">
    <property type="term" value="C:nucleus"/>
    <property type="evidence" value="ECO:0007669"/>
    <property type="project" value="UniProtKB-SubCell"/>
</dbReference>
<keyword evidence="15" id="KW-1185">Reference proteome</keyword>